<dbReference type="EMBL" id="AFYH01019111">
    <property type="status" value="NOT_ANNOTATED_CDS"/>
    <property type="molecule type" value="Genomic_DNA"/>
</dbReference>
<dbReference type="GO" id="GO:0007204">
    <property type="term" value="P:positive regulation of cytosolic calcium ion concentration"/>
    <property type="evidence" value="ECO:0007669"/>
    <property type="project" value="TreeGrafter"/>
</dbReference>
<dbReference type="PROSITE" id="PS00287">
    <property type="entry name" value="CYSTATIN"/>
    <property type="match status" value="1"/>
</dbReference>
<accession>M3XI87</accession>
<dbReference type="InParanoid" id="M3XI87"/>
<keyword evidence="6" id="KW-0732">Signal</keyword>
<keyword evidence="14" id="KW-1185">Reference proteome</keyword>
<dbReference type="EMBL" id="AFYH01019109">
    <property type="status" value="NOT_ANNOTATED_CDS"/>
    <property type="molecule type" value="Genomic_DNA"/>
</dbReference>
<protein>
    <submittedName>
        <fullName evidence="13">Kininogen 1</fullName>
    </submittedName>
</protein>
<evidence type="ECO:0000256" key="8">
    <source>
        <dbReference type="ARBA" id="ARBA00022858"/>
    </source>
</evidence>
<dbReference type="Proteomes" id="UP000008672">
    <property type="component" value="Unassembled WGS sequence"/>
</dbReference>
<dbReference type="eggNOG" id="ENOG502RYAC">
    <property type="taxonomic scope" value="Eukaryota"/>
</dbReference>
<dbReference type="Gene3D" id="3.10.450.10">
    <property type="match status" value="2"/>
</dbReference>
<reference evidence="14" key="1">
    <citation type="submission" date="2011-08" db="EMBL/GenBank/DDBJ databases">
        <title>The draft genome of Latimeria chalumnae.</title>
        <authorList>
            <person name="Di Palma F."/>
            <person name="Alfoldi J."/>
            <person name="Johnson J."/>
            <person name="Berlin A."/>
            <person name="Gnerre S."/>
            <person name="Jaffe D."/>
            <person name="MacCallum I."/>
            <person name="Young S."/>
            <person name="Walker B.J."/>
            <person name="Lander E."/>
            <person name="Lindblad-Toh K."/>
        </authorList>
    </citation>
    <scope>NUCLEOTIDE SEQUENCE [LARGE SCALE GENOMIC DNA]</scope>
    <source>
        <strain evidence="14">Wild caught</strain>
    </source>
</reference>
<dbReference type="InterPro" id="IPR050735">
    <property type="entry name" value="Kininogen_Fetuin_HRG"/>
</dbReference>
<dbReference type="EMBL" id="AFYH01019112">
    <property type="status" value="NOT_ANNOTATED_CDS"/>
    <property type="molecule type" value="Genomic_DNA"/>
</dbReference>
<dbReference type="SUPFAM" id="SSF54403">
    <property type="entry name" value="Cystatin/monellin"/>
    <property type="match status" value="2"/>
</dbReference>
<dbReference type="PROSITE" id="PS51647">
    <property type="entry name" value="CYSTATIN_KININOGEN"/>
    <property type="match status" value="2"/>
</dbReference>
<dbReference type="GeneTree" id="ENSGT00950000182930"/>
<evidence type="ECO:0000256" key="5">
    <source>
        <dbReference type="ARBA" id="ARBA00022704"/>
    </source>
</evidence>
<dbReference type="CDD" id="cd00042">
    <property type="entry name" value="CY"/>
    <property type="match status" value="2"/>
</dbReference>
<dbReference type="InterPro" id="IPR046350">
    <property type="entry name" value="Cystatin_sf"/>
</dbReference>
<keyword evidence="9" id="KW-1015">Disulfide bond</keyword>
<dbReference type="HOGENOM" id="CLU_548528_0_0_1"/>
<dbReference type="GO" id="GO:0072562">
    <property type="term" value="C:blood microparticle"/>
    <property type="evidence" value="ECO:0007669"/>
    <property type="project" value="TreeGrafter"/>
</dbReference>
<dbReference type="Ensembl" id="ENSLACT00000026510.1">
    <property type="protein sequence ID" value="ENSLACP00000022443.1"/>
    <property type="gene ID" value="ENSLACG00000022669.1"/>
</dbReference>
<feature type="compositionally biased region" description="Basic residues" evidence="11">
    <location>
        <begin position="330"/>
        <end position="342"/>
    </location>
</feature>
<dbReference type="GO" id="GO:0004869">
    <property type="term" value="F:cysteine-type endopeptidase inhibitor activity"/>
    <property type="evidence" value="ECO:0007669"/>
    <property type="project" value="UniProtKB-KW"/>
</dbReference>
<evidence type="ECO:0000259" key="12">
    <source>
        <dbReference type="PROSITE" id="PS51647"/>
    </source>
</evidence>
<dbReference type="Bgee" id="ENSLACG00000022669">
    <property type="expression patterns" value="Expressed in pharyngeal gill and 2 other cell types or tissues"/>
</dbReference>
<name>M3XI87_LATCH</name>
<dbReference type="OMA" id="DQGHGHQ"/>
<evidence type="ECO:0000256" key="9">
    <source>
        <dbReference type="ARBA" id="ARBA00023157"/>
    </source>
</evidence>
<dbReference type="STRING" id="7897.ENSLACP00000022443"/>
<dbReference type="InterPro" id="IPR027358">
    <property type="entry name" value="Kininogen-type_cystatin_dom"/>
</dbReference>
<evidence type="ECO:0000256" key="3">
    <source>
        <dbReference type="ARBA" id="ARBA00022525"/>
    </source>
</evidence>
<organism evidence="13 14">
    <name type="scientific">Latimeria chalumnae</name>
    <name type="common">Coelacanth</name>
    <dbReference type="NCBI Taxonomy" id="7897"/>
    <lineage>
        <taxon>Eukaryota</taxon>
        <taxon>Metazoa</taxon>
        <taxon>Chordata</taxon>
        <taxon>Craniata</taxon>
        <taxon>Vertebrata</taxon>
        <taxon>Euteleostomi</taxon>
        <taxon>Coelacanthiformes</taxon>
        <taxon>Coelacanthidae</taxon>
        <taxon>Latimeria</taxon>
    </lineage>
</organism>
<dbReference type="GO" id="GO:0042311">
    <property type="term" value="P:vasodilation"/>
    <property type="evidence" value="ECO:0007669"/>
    <property type="project" value="UniProtKB-KW"/>
</dbReference>
<evidence type="ECO:0000256" key="6">
    <source>
        <dbReference type="ARBA" id="ARBA00022729"/>
    </source>
</evidence>
<feature type="compositionally biased region" description="Basic and acidic residues" evidence="11">
    <location>
        <begin position="343"/>
        <end position="358"/>
    </location>
</feature>
<dbReference type="Pfam" id="PF00031">
    <property type="entry name" value="Cystatin"/>
    <property type="match status" value="2"/>
</dbReference>
<evidence type="ECO:0000256" key="1">
    <source>
        <dbReference type="ARBA" id="ARBA00004239"/>
    </source>
</evidence>
<feature type="domain" description="Cystatin kininogen-type" evidence="12">
    <location>
        <begin position="45"/>
        <end position="150"/>
    </location>
</feature>
<keyword evidence="8" id="KW-0838">Vasoactive</keyword>
<dbReference type="SMART" id="SM00043">
    <property type="entry name" value="CY"/>
    <property type="match status" value="2"/>
</dbReference>
<keyword evidence="5" id="KW-0789">Thiol protease inhibitor</keyword>
<dbReference type="InterPro" id="IPR000010">
    <property type="entry name" value="Cystatin_dom"/>
</dbReference>
<keyword evidence="7" id="KW-0677">Repeat</keyword>
<feature type="compositionally biased region" description="Low complexity" evidence="11">
    <location>
        <begin position="395"/>
        <end position="404"/>
    </location>
</feature>
<evidence type="ECO:0000313" key="13">
    <source>
        <dbReference type="Ensembl" id="ENSLACP00000022443.1"/>
    </source>
</evidence>
<dbReference type="GO" id="GO:0030195">
    <property type="term" value="P:negative regulation of blood coagulation"/>
    <property type="evidence" value="ECO:0007669"/>
    <property type="project" value="TreeGrafter"/>
</dbReference>
<dbReference type="EMBL" id="AFYH01019110">
    <property type="status" value="NOT_ANNOTATED_CDS"/>
    <property type="molecule type" value="Genomic_DNA"/>
</dbReference>
<feature type="region of interest" description="Disordered" evidence="11">
    <location>
        <begin position="287"/>
        <end position="415"/>
    </location>
</feature>
<dbReference type="AlphaFoldDB" id="M3XI87"/>
<reference evidence="13" key="3">
    <citation type="submission" date="2025-09" db="UniProtKB">
        <authorList>
            <consortium name="Ensembl"/>
        </authorList>
    </citation>
    <scope>IDENTIFICATION</scope>
</reference>
<reference evidence="13" key="2">
    <citation type="submission" date="2025-08" db="UniProtKB">
        <authorList>
            <consortium name="Ensembl"/>
        </authorList>
    </citation>
    <scope>IDENTIFICATION</scope>
</reference>
<keyword evidence="3" id="KW-0964">Secreted</keyword>
<dbReference type="InterPro" id="IPR018073">
    <property type="entry name" value="Prot_inh_cystat_CS"/>
</dbReference>
<feature type="compositionally biased region" description="Polar residues" evidence="11">
    <location>
        <begin position="359"/>
        <end position="368"/>
    </location>
</feature>
<keyword evidence="10" id="KW-0325">Glycoprotein</keyword>
<feature type="compositionally biased region" description="Basic and acidic residues" evidence="11">
    <location>
        <begin position="290"/>
        <end position="329"/>
    </location>
</feature>
<proteinExistence type="predicted"/>
<evidence type="ECO:0000256" key="11">
    <source>
        <dbReference type="SAM" id="MobiDB-lite"/>
    </source>
</evidence>
<gene>
    <name evidence="13" type="primary">KNG1</name>
</gene>
<keyword evidence="4" id="KW-0646">Protease inhibitor</keyword>
<dbReference type="PANTHER" id="PTHR13814:SF12">
    <property type="entry name" value="KININOGEN-1"/>
    <property type="match status" value="1"/>
</dbReference>
<keyword evidence="2" id="KW-0840">Vasodilator</keyword>
<evidence type="ECO:0000256" key="2">
    <source>
        <dbReference type="ARBA" id="ARBA00022429"/>
    </source>
</evidence>
<feature type="domain" description="Cystatin kininogen-type" evidence="12">
    <location>
        <begin position="169"/>
        <end position="271"/>
    </location>
</feature>
<evidence type="ECO:0000256" key="7">
    <source>
        <dbReference type="ARBA" id="ARBA00022737"/>
    </source>
</evidence>
<evidence type="ECO:0000256" key="10">
    <source>
        <dbReference type="ARBA" id="ARBA00023180"/>
    </source>
</evidence>
<comment type="subcellular location">
    <subcellularLocation>
        <location evidence="1">Secreted</location>
        <location evidence="1">Extracellular space</location>
    </subcellularLocation>
</comment>
<dbReference type="PANTHER" id="PTHR13814">
    <property type="entry name" value="FETUIN"/>
    <property type="match status" value="1"/>
</dbReference>
<dbReference type="FunFam" id="3.10.450.10:FF:000002">
    <property type="entry name" value="Kininogen 1"/>
    <property type="match status" value="1"/>
</dbReference>
<evidence type="ECO:0000256" key="4">
    <source>
        <dbReference type="ARBA" id="ARBA00022690"/>
    </source>
</evidence>
<sequence>MCTFCLHRFLNALGHPTSMKVLALVLLCTKLYVSWAKSLLQPADCGDPRVHQAVDAAIKKYNEELKDGHQFALYRITKAKTQLEKETHYFVTYEIRESTCSVHDNKIWQECNYVSPISATTGTCIAEVYIDETVKTSEVVSQKCDLVPPKDPIVPSVAQCLGCPREIPTNSSKVKVVLDAALKKYNKESNHSFHFGVVEIKRATSQVVAGFKYRVEFRITETNCSKKDFEELTEDCAISEKNPHNCNSATTVVPWKNTTTTDVNCVLEMALLRLPAGMSPFRVLQATPDSAKEEKETELRRTDDKPHGHERGRGRGRGQEHGRGPGHEHGHGHKEKKIHGHKQHGDDSSEEHHSHEETTVATTISESLPDNADKPIPGSGLLPSSVLIKPPSSGPGPVVLPSHPEQIPAPDKPVTSTVEFPSFPDVALVSASLPDLHKETFPDLPEGPEIKCPGQPWKPISPLHGVTSEFSHTSSAYEEKSMVGGATDFKDTDLLGF</sequence>
<evidence type="ECO:0000313" key="14">
    <source>
        <dbReference type="Proteomes" id="UP000008672"/>
    </source>
</evidence>